<sequence length="77" mass="8156">MRVSAIRGGGISTICGMVEREDNWRWIHVLTGHLRIRMVMPRGGGSAGVGDTSLLVPTTDGALLASIGRVTPPMLSL</sequence>
<organism evidence="1 2">
    <name type="scientific">Gossypium barbadense</name>
    <name type="common">Sea Island cotton</name>
    <name type="synonym">Hibiscus barbadensis</name>
    <dbReference type="NCBI Taxonomy" id="3634"/>
    <lineage>
        <taxon>Eukaryota</taxon>
        <taxon>Viridiplantae</taxon>
        <taxon>Streptophyta</taxon>
        <taxon>Embryophyta</taxon>
        <taxon>Tracheophyta</taxon>
        <taxon>Spermatophyta</taxon>
        <taxon>Magnoliopsida</taxon>
        <taxon>eudicotyledons</taxon>
        <taxon>Gunneridae</taxon>
        <taxon>Pentapetalae</taxon>
        <taxon>rosids</taxon>
        <taxon>malvids</taxon>
        <taxon>Malvales</taxon>
        <taxon>Malvaceae</taxon>
        <taxon>Malvoideae</taxon>
        <taxon>Gossypium</taxon>
    </lineage>
</organism>
<evidence type="ECO:0000313" key="2">
    <source>
        <dbReference type="Proteomes" id="UP000239757"/>
    </source>
</evidence>
<protein>
    <submittedName>
        <fullName evidence="1">Uncharacterized protein</fullName>
    </submittedName>
</protein>
<evidence type="ECO:0000313" key="1">
    <source>
        <dbReference type="EMBL" id="PPR97503.1"/>
    </source>
</evidence>
<proteinExistence type="predicted"/>
<accession>A0A2P5X2D8</accession>
<dbReference type="Proteomes" id="UP000239757">
    <property type="component" value="Unassembled WGS sequence"/>
</dbReference>
<dbReference type="EMBL" id="KZ665847">
    <property type="protein sequence ID" value="PPR97503.1"/>
    <property type="molecule type" value="Genomic_DNA"/>
</dbReference>
<name>A0A2P5X2D8_GOSBA</name>
<gene>
    <name evidence="1" type="ORF">GOBAR_AA23165</name>
</gene>
<dbReference type="AlphaFoldDB" id="A0A2P5X2D8"/>
<reference evidence="1 2" key="1">
    <citation type="submission" date="2015-01" db="EMBL/GenBank/DDBJ databases">
        <title>Genome of allotetraploid Gossypium barbadense reveals genomic plasticity and fiber elongation in cotton evolution.</title>
        <authorList>
            <person name="Chen X."/>
            <person name="Liu X."/>
            <person name="Zhao B."/>
            <person name="Zheng H."/>
            <person name="Hu Y."/>
            <person name="Lu G."/>
            <person name="Yang C."/>
            <person name="Chen J."/>
            <person name="Shan C."/>
            <person name="Zhang L."/>
            <person name="Zhou Y."/>
            <person name="Wang L."/>
            <person name="Guo W."/>
            <person name="Bai Y."/>
            <person name="Ruan J."/>
            <person name="Shangguan X."/>
            <person name="Mao Y."/>
            <person name="Jiang J."/>
            <person name="Zhu Y."/>
            <person name="Lei J."/>
            <person name="Kang H."/>
            <person name="Chen S."/>
            <person name="He X."/>
            <person name="Wang R."/>
            <person name="Wang Y."/>
            <person name="Chen J."/>
            <person name="Wang L."/>
            <person name="Yu S."/>
            <person name="Wang B."/>
            <person name="Wei J."/>
            <person name="Song S."/>
            <person name="Lu X."/>
            <person name="Gao Z."/>
            <person name="Gu W."/>
            <person name="Deng X."/>
            <person name="Ma D."/>
            <person name="Wang S."/>
            <person name="Liang W."/>
            <person name="Fang L."/>
            <person name="Cai C."/>
            <person name="Zhu X."/>
            <person name="Zhou B."/>
            <person name="Zhang Y."/>
            <person name="Chen Z."/>
            <person name="Xu S."/>
            <person name="Zhu R."/>
            <person name="Wang S."/>
            <person name="Zhang T."/>
            <person name="Zhao G."/>
        </authorList>
    </citation>
    <scope>NUCLEOTIDE SEQUENCE [LARGE SCALE GENOMIC DNA]</scope>
    <source>
        <strain evidence="2">cv. Xinhai21</strain>
        <tissue evidence="1">Leaf</tissue>
    </source>
</reference>